<evidence type="ECO:0000256" key="2">
    <source>
        <dbReference type="ARBA" id="ARBA00022656"/>
    </source>
</evidence>
<dbReference type="InterPro" id="IPR001254">
    <property type="entry name" value="Trypsin_dom"/>
</dbReference>
<dbReference type="InterPro" id="IPR018114">
    <property type="entry name" value="TRYPSIN_HIS"/>
</dbReference>
<dbReference type="Proteomes" id="UP000322000">
    <property type="component" value="Chromosome 26"/>
</dbReference>
<dbReference type="Gene3D" id="2.40.10.10">
    <property type="entry name" value="Trypsin-like serine proteases"/>
    <property type="match status" value="1"/>
</dbReference>
<evidence type="ECO:0000259" key="10">
    <source>
        <dbReference type="PROSITE" id="PS50240"/>
    </source>
</evidence>
<protein>
    <submittedName>
        <fullName evidence="12">Serine protease snake-like</fullName>
    </submittedName>
</protein>
<proteinExistence type="predicted"/>
<dbReference type="SMART" id="SM00020">
    <property type="entry name" value="Tryp_SPc"/>
    <property type="match status" value="1"/>
</dbReference>
<keyword evidence="9" id="KW-0732">Signal</keyword>
<dbReference type="PANTHER" id="PTHR24260">
    <property type="match status" value="1"/>
</dbReference>
<dbReference type="PROSITE" id="PS50240">
    <property type="entry name" value="TRYPSIN_DOM"/>
    <property type="match status" value="1"/>
</dbReference>
<dbReference type="FunFam" id="2.40.10.10:FF:000068">
    <property type="entry name" value="transmembrane protease serine 2"/>
    <property type="match status" value="1"/>
</dbReference>
<keyword evidence="6" id="KW-1205">Fibrinolytic toxin</keyword>
<comment type="subcellular location">
    <subcellularLocation>
        <location evidence="1">Secreted</location>
        <location evidence="1">Extracellular space</location>
    </subcellularLocation>
</comment>
<feature type="domain" description="Peptidase S1" evidence="10">
    <location>
        <begin position="141"/>
        <end position="382"/>
    </location>
</feature>
<dbReference type="GeneID" id="113505717"/>
<comment type="function">
    <text evidence="5">Fibrinolytic activity; shows preferential cleavage of Arg-Gly bonds in all three fibrinogen chains. Contact with the caterpillars causes severe bleeding, due the anticoagulant effect of the protein.</text>
</comment>
<feature type="compositionally biased region" description="Polar residues" evidence="8">
    <location>
        <begin position="77"/>
        <end position="89"/>
    </location>
</feature>
<evidence type="ECO:0000313" key="11">
    <source>
        <dbReference type="Proteomes" id="UP000322000"/>
    </source>
</evidence>
<organism evidence="11 12">
    <name type="scientific">Trichoplusia ni</name>
    <name type="common">Cabbage looper</name>
    <dbReference type="NCBI Taxonomy" id="7111"/>
    <lineage>
        <taxon>Eukaryota</taxon>
        <taxon>Metazoa</taxon>
        <taxon>Ecdysozoa</taxon>
        <taxon>Arthropoda</taxon>
        <taxon>Hexapoda</taxon>
        <taxon>Insecta</taxon>
        <taxon>Pterygota</taxon>
        <taxon>Neoptera</taxon>
        <taxon>Endopterygota</taxon>
        <taxon>Lepidoptera</taxon>
        <taxon>Glossata</taxon>
        <taxon>Ditrysia</taxon>
        <taxon>Noctuoidea</taxon>
        <taxon>Noctuidae</taxon>
        <taxon>Plusiinae</taxon>
        <taxon>Trichoplusia</taxon>
    </lineage>
</organism>
<dbReference type="CDD" id="cd00190">
    <property type="entry name" value="Tryp_SPc"/>
    <property type="match status" value="1"/>
</dbReference>
<dbReference type="RefSeq" id="XP_026744326.1">
    <property type="nucleotide sequence ID" value="XM_026888525.1"/>
</dbReference>
<dbReference type="SUPFAM" id="SSF50494">
    <property type="entry name" value="Trypsin-like serine proteases"/>
    <property type="match status" value="1"/>
</dbReference>
<dbReference type="InterPro" id="IPR033116">
    <property type="entry name" value="TRYPSIN_SER"/>
</dbReference>
<dbReference type="PRINTS" id="PR00722">
    <property type="entry name" value="CHYMOTRYPSIN"/>
</dbReference>
<evidence type="ECO:0000256" key="4">
    <source>
        <dbReference type="ARBA" id="ARBA00023240"/>
    </source>
</evidence>
<keyword evidence="3" id="KW-1015">Disulfide bond</keyword>
<dbReference type="InterPro" id="IPR043504">
    <property type="entry name" value="Peptidase_S1_PA_chymotrypsin"/>
</dbReference>
<evidence type="ECO:0000256" key="7">
    <source>
        <dbReference type="RuleBase" id="RU363034"/>
    </source>
</evidence>
<accession>A0A7E5WVY6</accession>
<evidence type="ECO:0000256" key="9">
    <source>
        <dbReference type="SAM" id="SignalP"/>
    </source>
</evidence>
<evidence type="ECO:0000256" key="8">
    <source>
        <dbReference type="SAM" id="MobiDB-lite"/>
    </source>
</evidence>
<sequence>MFKLVLLCIVMVLSDAAHEGELCTKDGKVGKCTILQSCRTAIDDIKNRKHPQICSFDLANPIVCCIDDVVASLPTPHATTPESPASQPASDPKPEHEIGDSKLPECIEYQEKYVFPCDRGVDLLGGLSRRIYCHHSAEELIVRGTEAFQHQFPHMVLIGFGPIDNIQWLCGGAIISEQYILTAAHCTLARDLGPASYVLVGAHRKSDAVDRSKVYKIKQFIRHPEYNPPRKYNDIALLETEKTINLDQFVVPACLHLGEDINDDTVIATGWGLREPDSTDNLQKTYLKKFTAEQCNDTYTPWRLLPKYFDPRTQLCYADKTSKNNTCMGDSGGPIQIKNKNVHCMYTIIGVSSFGKPCRFVEEPAVYTRVSAYVSWIENIVWPN</sequence>
<reference evidence="12" key="1">
    <citation type="submission" date="2025-08" db="UniProtKB">
        <authorList>
            <consortium name="RefSeq"/>
        </authorList>
    </citation>
    <scope>IDENTIFICATION</scope>
</reference>
<dbReference type="GO" id="GO:0005576">
    <property type="term" value="C:extracellular region"/>
    <property type="evidence" value="ECO:0007669"/>
    <property type="project" value="UniProtKB-SubCell"/>
</dbReference>
<evidence type="ECO:0000256" key="6">
    <source>
        <dbReference type="ARBA" id="ARBA00084094"/>
    </source>
</evidence>
<dbReference type="InParanoid" id="A0A7E5WVY6"/>
<dbReference type="Pfam" id="PF00089">
    <property type="entry name" value="Trypsin"/>
    <property type="match status" value="1"/>
</dbReference>
<feature type="region of interest" description="Disordered" evidence="8">
    <location>
        <begin position="76"/>
        <end position="100"/>
    </location>
</feature>
<gene>
    <name evidence="12" type="primary">LOC113505717</name>
</gene>
<dbReference type="InterPro" id="IPR001314">
    <property type="entry name" value="Peptidase_S1A"/>
</dbReference>
<dbReference type="FunCoup" id="A0A7E5WVY6">
    <property type="interactions" value="29"/>
</dbReference>
<dbReference type="GO" id="GO:0006508">
    <property type="term" value="P:proteolysis"/>
    <property type="evidence" value="ECO:0007669"/>
    <property type="project" value="UniProtKB-KW"/>
</dbReference>
<dbReference type="PROSITE" id="PS00134">
    <property type="entry name" value="TRYPSIN_HIS"/>
    <property type="match status" value="1"/>
</dbReference>
<evidence type="ECO:0000256" key="5">
    <source>
        <dbReference type="ARBA" id="ARBA00055534"/>
    </source>
</evidence>
<keyword evidence="7" id="KW-0645">Protease</keyword>
<dbReference type="AlphaFoldDB" id="A0A7E5WVY6"/>
<keyword evidence="7" id="KW-0720">Serine protease</keyword>
<evidence type="ECO:0000256" key="3">
    <source>
        <dbReference type="ARBA" id="ARBA00023157"/>
    </source>
</evidence>
<evidence type="ECO:0000256" key="1">
    <source>
        <dbReference type="ARBA" id="ARBA00004239"/>
    </source>
</evidence>
<feature type="signal peptide" evidence="9">
    <location>
        <begin position="1"/>
        <end position="16"/>
    </location>
</feature>
<feature type="chain" id="PRO_5028897315" evidence="9">
    <location>
        <begin position="17"/>
        <end position="384"/>
    </location>
</feature>
<dbReference type="KEGG" id="tnl:113505717"/>
<dbReference type="PROSITE" id="PS00135">
    <property type="entry name" value="TRYPSIN_SER"/>
    <property type="match status" value="1"/>
</dbReference>
<keyword evidence="7" id="KW-0378">Hydrolase</keyword>
<evidence type="ECO:0000313" key="12">
    <source>
        <dbReference type="RefSeq" id="XP_026744326.1"/>
    </source>
</evidence>
<name>A0A7E5WVY6_TRINI</name>
<keyword evidence="2" id="KW-0800">Toxin</keyword>
<dbReference type="PANTHER" id="PTHR24260:SF147">
    <property type="entry name" value="EG:BACR7A4.3 PROTEIN-RELATED"/>
    <property type="match status" value="1"/>
</dbReference>
<dbReference type="InterPro" id="IPR009003">
    <property type="entry name" value="Peptidase_S1_PA"/>
</dbReference>
<dbReference type="GO" id="GO:0090729">
    <property type="term" value="F:toxin activity"/>
    <property type="evidence" value="ECO:0007669"/>
    <property type="project" value="UniProtKB-KW"/>
</dbReference>
<dbReference type="GO" id="GO:0004252">
    <property type="term" value="F:serine-type endopeptidase activity"/>
    <property type="evidence" value="ECO:0007669"/>
    <property type="project" value="InterPro"/>
</dbReference>
<keyword evidence="11" id="KW-1185">Reference proteome</keyword>
<keyword evidence="4" id="KW-1199">Hemostasis impairing toxin</keyword>
<dbReference type="OrthoDB" id="6339452at2759"/>
<dbReference type="InterPro" id="IPR051333">
    <property type="entry name" value="CLIP_Serine_Protease"/>
</dbReference>